<dbReference type="OrthoDB" id="9776053at2"/>
<dbReference type="InterPro" id="IPR056412">
    <property type="entry name" value="Ig_CycH"/>
</dbReference>
<dbReference type="InterPro" id="IPR017560">
    <property type="entry name" value="Cyt_c_biogenesis_CcmI"/>
</dbReference>
<dbReference type="Proteomes" id="UP000324285">
    <property type="component" value="Chromosome"/>
</dbReference>
<dbReference type="PANTHER" id="PTHR47870">
    <property type="entry name" value="CYTOCHROME C-TYPE BIOGENESIS PROTEIN CCMH"/>
    <property type="match status" value="1"/>
</dbReference>
<dbReference type="Gene3D" id="1.25.40.10">
    <property type="entry name" value="Tetratricopeptide repeat domain"/>
    <property type="match status" value="1"/>
</dbReference>
<comment type="subcellular location">
    <subcellularLocation>
        <location evidence="1">Cell envelope</location>
    </subcellularLocation>
</comment>
<dbReference type="AlphaFoldDB" id="A0A5C1NMI0"/>
<keyword evidence="5" id="KW-0812">Transmembrane</keyword>
<dbReference type="RefSeq" id="WP_149286181.1">
    <property type="nucleotide sequence ID" value="NZ_CP038437.2"/>
</dbReference>
<keyword evidence="3" id="KW-0201">Cytochrome c-type biogenesis</keyword>
<dbReference type="PANTHER" id="PTHR47870:SF4">
    <property type="entry name" value="CYTOCHROME C-TYPE BIOGENESIS PROTEIN CYCH"/>
    <property type="match status" value="1"/>
</dbReference>
<keyword evidence="9" id="KW-1185">Reference proteome</keyword>
<dbReference type="Pfam" id="PF23892">
    <property type="entry name" value="Ig_CycH"/>
    <property type="match status" value="1"/>
</dbReference>
<dbReference type="InterPro" id="IPR011990">
    <property type="entry name" value="TPR-like_helical_dom_sf"/>
</dbReference>
<sequence>MIELWIIFALLLVPAAWLLMLPLRRSGSVARVQQAVEARDDVTAQNVAIYRRREASLEEAYARGDINTERFAEDLRELQRSLLDDASRQEKSSLKGVTSGKLVVPLVLLAVVVASLFWYHEEGAAGNLALYRTIEQARQNGDPAGFVAALEQQAKQQPDNPQVWRTLYPLYRDGGQLEQARHALQQLIALDGRHPWWLAELAQLEYFQQGRQLTPEVQSLVDEVLAQNANEPTVMGLLGIDAFEHEDFDNAIDYWRRALAADLPPAVAGAMREGIAVAQARIAAASSGSDKAMEAAASIQVHLSLADGIGADLPADTSVFVVARDSDGRLPPLAIRQVNLGELPLTLTLGVSDAMSPMASLADAQEVRLVARVSRSGQAQPQPGDLWGEQQKVAVSGIDADPVALTIDQVIE</sequence>
<dbReference type="NCBIfam" id="TIGR03142">
    <property type="entry name" value="cytochro_ccmI"/>
    <property type="match status" value="1"/>
</dbReference>
<dbReference type="InterPro" id="IPR051263">
    <property type="entry name" value="C-type_cytochrome_biogenesis"/>
</dbReference>
<dbReference type="GO" id="GO:0005886">
    <property type="term" value="C:plasma membrane"/>
    <property type="evidence" value="ECO:0007669"/>
    <property type="project" value="TreeGrafter"/>
</dbReference>
<dbReference type="Pfam" id="PF23914">
    <property type="entry name" value="TPR_CcmH_CycH"/>
    <property type="match status" value="1"/>
</dbReference>
<dbReference type="KEGG" id="hbh:E4T21_17035"/>
<evidence type="ECO:0000256" key="1">
    <source>
        <dbReference type="ARBA" id="ARBA00004196"/>
    </source>
</evidence>
<reference evidence="8" key="1">
    <citation type="submission" date="2021-02" db="EMBL/GenBank/DDBJ databases">
        <title>Strain Y2R2, a novel species of the genus Halomonas.</title>
        <authorList>
            <person name="Huang H."/>
        </authorList>
    </citation>
    <scope>NUCLEOTIDE SEQUENCE</scope>
    <source>
        <strain evidence="8">Y2R2</strain>
    </source>
</reference>
<keyword evidence="4" id="KW-0802">TPR repeat</keyword>
<evidence type="ECO:0000256" key="2">
    <source>
        <dbReference type="ARBA" id="ARBA00022737"/>
    </source>
</evidence>
<dbReference type="GO" id="GO:0030313">
    <property type="term" value="C:cell envelope"/>
    <property type="evidence" value="ECO:0007669"/>
    <property type="project" value="UniProtKB-SubCell"/>
</dbReference>
<feature type="domain" description="Cytochrome c-type biogenesis protein H Ig-like" evidence="6">
    <location>
        <begin position="299"/>
        <end position="408"/>
    </location>
</feature>
<dbReference type="SUPFAM" id="SSF48452">
    <property type="entry name" value="TPR-like"/>
    <property type="match status" value="1"/>
</dbReference>
<feature type="transmembrane region" description="Helical" evidence="5">
    <location>
        <begin position="102"/>
        <end position="120"/>
    </location>
</feature>
<gene>
    <name evidence="8" type="primary">ccmI</name>
    <name evidence="8" type="ORF">E4T21_17035</name>
</gene>
<evidence type="ECO:0000256" key="4">
    <source>
        <dbReference type="ARBA" id="ARBA00022803"/>
    </source>
</evidence>
<dbReference type="InterPro" id="IPR056413">
    <property type="entry name" value="TPR_CcmH_CycH"/>
</dbReference>
<feature type="transmembrane region" description="Helical" evidence="5">
    <location>
        <begin position="6"/>
        <end position="23"/>
    </location>
</feature>
<dbReference type="EMBL" id="CP038437">
    <property type="protein sequence ID" value="QEM83059.1"/>
    <property type="molecule type" value="Genomic_DNA"/>
</dbReference>
<evidence type="ECO:0000256" key="3">
    <source>
        <dbReference type="ARBA" id="ARBA00022748"/>
    </source>
</evidence>
<keyword evidence="5" id="KW-1133">Transmembrane helix</keyword>
<evidence type="ECO:0000313" key="9">
    <source>
        <dbReference type="Proteomes" id="UP000324285"/>
    </source>
</evidence>
<proteinExistence type="predicted"/>
<protein>
    <submittedName>
        <fullName evidence="8">C-type cytochrome biogenesis protein CcmI</fullName>
    </submittedName>
</protein>
<name>A0A5C1NMI0_9GAMM</name>
<evidence type="ECO:0000256" key="5">
    <source>
        <dbReference type="SAM" id="Phobius"/>
    </source>
</evidence>
<keyword evidence="5" id="KW-0472">Membrane</keyword>
<evidence type="ECO:0000259" key="6">
    <source>
        <dbReference type="Pfam" id="PF23892"/>
    </source>
</evidence>
<keyword evidence="2" id="KW-0677">Repeat</keyword>
<dbReference type="GO" id="GO:0017004">
    <property type="term" value="P:cytochrome complex assembly"/>
    <property type="evidence" value="ECO:0007669"/>
    <property type="project" value="UniProtKB-KW"/>
</dbReference>
<accession>A0A5C1NMI0</accession>
<evidence type="ECO:0000313" key="8">
    <source>
        <dbReference type="EMBL" id="QEM83059.1"/>
    </source>
</evidence>
<evidence type="ECO:0000259" key="7">
    <source>
        <dbReference type="Pfam" id="PF23914"/>
    </source>
</evidence>
<organism evidence="8 9">
    <name type="scientific">Halomonas binhaiensis</name>
    <dbReference type="NCBI Taxonomy" id="2562282"/>
    <lineage>
        <taxon>Bacteria</taxon>
        <taxon>Pseudomonadati</taxon>
        <taxon>Pseudomonadota</taxon>
        <taxon>Gammaproteobacteria</taxon>
        <taxon>Oceanospirillales</taxon>
        <taxon>Halomonadaceae</taxon>
        <taxon>Halomonas</taxon>
    </lineage>
</organism>
<feature type="domain" description="Cytochrome c-type biogenesis protein H TPR" evidence="7">
    <location>
        <begin position="144"/>
        <end position="259"/>
    </location>
</feature>